<dbReference type="EMBL" id="LR796270">
    <property type="protein sequence ID" value="CAB4133222.1"/>
    <property type="molecule type" value="Genomic_DNA"/>
</dbReference>
<accession>A0A6J5LI48</accession>
<sequence length="77" mass="8882">MIEIEELIDIAQCVELGDPIDWGALSVGEYDAYNLIANNILEQYRKNWSQLSPRDRELIMLATITKLLVENFTLNLK</sequence>
<organism evidence="1">
    <name type="scientific">uncultured Caudovirales phage</name>
    <dbReference type="NCBI Taxonomy" id="2100421"/>
    <lineage>
        <taxon>Viruses</taxon>
        <taxon>Duplodnaviria</taxon>
        <taxon>Heunggongvirae</taxon>
        <taxon>Uroviricota</taxon>
        <taxon>Caudoviricetes</taxon>
        <taxon>Peduoviridae</taxon>
        <taxon>Maltschvirus</taxon>
        <taxon>Maltschvirus maltsch</taxon>
    </lineage>
</organism>
<gene>
    <name evidence="1" type="ORF">UFOVP250_74</name>
</gene>
<protein>
    <submittedName>
        <fullName evidence="1">Uncharacterized protein</fullName>
    </submittedName>
</protein>
<evidence type="ECO:0000313" key="1">
    <source>
        <dbReference type="EMBL" id="CAB4133222.1"/>
    </source>
</evidence>
<reference evidence="1" key="1">
    <citation type="submission" date="2020-04" db="EMBL/GenBank/DDBJ databases">
        <authorList>
            <person name="Chiriac C."/>
            <person name="Salcher M."/>
            <person name="Ghai R."/>
            <person name="Kavagutti S V."/>
        </authorList>
    </citation>
    <scope>NUCLEOTIDE SEQUENCE</scope>
</reference>
<name>A0A6J5LI48_9CAUD</name>
<proteinExistence type="predicted"/>